<evidence type="ECO:0000313" key="2">
    <source>
        <dbReference type="EMBL" id="KAJ9690746.1"/>
    </source>
</evidence>
<dbReference type="AlphaFoldDB" id="A0AA39DN48"/>
<keyword evidence="3" id="KW-1185">Reference proteome</keyword>
<name>A0AA39DN48_VITRO</name>
<protein>
    <submittedName>
        <fullName evidence="2">Uncharacterized protein</fullName>
    </submittedName>
</protein>
<proteinExistence type="predicted"/>
<comment type="caution">
    <text evidence="2">The sequence shown here is derived from an EMBL/GenBank/DDBJ whole genome shotgun (WGS) entry which is preliminary data.</text>
</comment>
<gene>
    <name evidence="2" type="ORF">PVL29_013083</name>
</gene>
<organism evidence="2 3">
    <name type="scientific">Vitis rotundifolia</name>
    <name type="common">Muscadine grape</name>
    <dbReference type="NCBI Taxonomy" id="103349"/>
    <lineage>
        <taxon>Eukaryota</taxon>
        <taxon>Viridiplantae</taxon>
        <taxon>Streptophyta</taxon>
        <taxon>Embryophyta</taxon>
        <taxon>Tracheophyta</taxon>
        <taxon>Spermatophyta</taxon>
        <taxon>Magnoliopsida</taxon>
        <taxon>eudicotyledons</taxon>
        <taxon>Gunneridae</taxon>
        <taxon>Pentapetalae</taxon>
        <taxon>rosids</taxon>
        <taxon>Vitales</taxon>
        <taxon>Vitaceae</taxon>
        <taxon>Viteae</taxon>
        <taxon>Vitis</taxon>
    </lineage>
</organism>
<reference evidence="2 3" key="1">
    <citation type="journal article" date="2023" name="BMC Biotechnol.">
        <title>Vitis rotundifolia cv Carlos genome sequencing.</title>
        <authorList>
            <person name="Huff M."/>
            <person name="Hulse-Kemp A."/>
            <person name="Scheffler B."/>
            <person name="Youngblood R."/>
            <person name="Simpson S."/>
            <person name="Babiker E."/>
            <person name="Staton M."/>
        </authorList>
    </citation>
    <scope>NUCLEOTIDE SEQUENCE [LARGE SCALE GENOMIC DNA]</scope>
    <source>
        <tissue evidence="2">Leaf</tissue>
    </source>
</reference>
<dbReference type="Proteomes" id="UP001168098">
    <property type="component" value="Unassembled WGS sequence"/>
</dbReference>
<accession>A0AA39DN48</accession>
<feature type="region of interest" description="Disordered" evidence="1">
    <location>
        <begin position="1"/>
        <end position="29"/>
    </location>
</feature>
<dbReference type="EMBL" id="JARBHA010000010">
    <property type="protein sequence ID" value="KAJ9690746.1"/>
    <property type="molecule type" value="Genomic_DNA"/>
</dbReference>
<evidence type="ECO:0000313" key="3">
    <source>
        <dbReference type="Proteomes" id="UP001168098"/>
    </source>
</evidence>
<sequence length="123" mass="13853">MILSRVLRPPRLTTWRHPRGRPPTGVSPSRGTIGYYADHRIFKSLSLAPRWVMCDGPYGTWLKSCGGGVNGNNGRCNRRLYLAFTCHDKWARSMAATSPDYIQRTILVPRGGVLLATRWQLPS</sequence>
<evidence type="ECO:0000256" key="1">
    <source>
        <dbReference type="SAM" id="MobiDB-lite"/>
    </source>
</evidence>